<keyword evidence="1" id="KW-1133">Transmembrane helix</keyword>
<proteinExistence type="predicted"/>
<gene>
    <name evidence="2" type="ORF">PCAMFM013_S028g000096</name>
</gene>
<dbReference type="EMBL" id="HG793161">
    <property type="protein sequence ID" value="CRL28543.1"/>
    <property type="molecule type" value="Genomic_DNA"/>
</dbReference>
<evidence type="ECO:0000313" key="2">
    <source>
        <dbReference type="EMBL" id="CRL28543.1"/>
    </source>
</evidence>
<reference evidence="2 3" key="1">
    <citation type="journal article" date="2014" name="Nat. Commun.">
        <title>Multiple recent horizontal transfers of a large genomic region in cheese making fungi.</title>
        <authorList>
            <person name="Cheeseman K."/>
            <person name="Ropars J."/>
            <person name="Renault P."/>
            <person name="Dupont J."/>
            <person name="Gouzy J."/>
            <person name="Branca A."/>
            <person name="Abraham A.L."/>
            <person name="Ceppi M."/>
            <person name="Conseiller E."/>
            <person name="Debuchy R."/>
            <person name="Malagnac F."/>
            <person name="Goarin A."/>
            <person name="Silar P."/>
            <person name="Lacoste S."/>
            <person name="Sallet E."/>
            <person name="Bensimon A."/>
            <person name="Giraud T."/>
            <person name="Brygoo Y."/>
        </authorList>
    </citation>
    <scope>NUCLEOTIDE SEQUENCE [LARGE SCALE GENOMIC DNA]</scope>
    <source>
        <strain evidence="3">FM 013</strain>
    </source>
</reference>
<dbReference type="Proteomes" id="UP000053732">
    <property type="component" value="Unassembled WGS sequence"/>
</dbReference>
<keyword evidence="3" id="KW-1185">Reference proteome</keyword>
<accession>A0A0G4PQV9</accession>
<sequence>MPSLSQWASEPHTADHTHWVDEPGQRGTWAILSTCILTINHPLLLVFCLSDLRQPSSLEILVALRGSMIYYSQ</sequence>
<keyword evidence="1" id="KW-0812">Transmembrane</keyword>
<keyword evidence="1" id="KW-0472">Membrane</keyword>
<evidence type="ECO:0000256" key="1">
    <source>
        <dbReference type="SAM" id="Phobius"/>
    </source>
</evidence>
<feature type="transmembrane region" description="Helical" evidence="1">
    <location>
        <begin position="29"/>
        <end position="49"/>
    </location>
</feature>
<dbReference type="AlphaFoldDB" id="A0A0G4PQV9"/>
<evidence type="ECO:0000313" key="3">
    <source>
        <dbReference type="Proteomes" id="UP000053732"/>
    </source>
</evidence>
<organism evidence="2 3">
    <name type="scientific">Penicillium camemberti (strain FM 013)</name>
    <dbReference type="NCBI Taxonomy" id="1429867"/>
    <lineage>
        <taxon>Eukaryota</taxon>
        <taxon>Fungi</taxon>
        <taxon>Dikarya</taxon>
        <taxon>Ascomycota</taxon>
        <taxon>Pezizomycotina</taxon>
        <taxon>Eurotiomycetes</taxon>
        <taxon>Eurotiomycetidae</taxon>
        <taxon>Eurotiales</taxon>
        <taxon>Aspergillaceae</taxon>
        <taxon>Penicillium</taxon>
    </lineage>
</organism>
<protein>
    <submittedName>
        <fullName evidence="2">Str. FM013</fullName>
    </submittedName>
</protein>
<name>A0A0G4PQV9_PENC3</name>